<dbReference type="InterPro" id="IPR029044">
    <property type="entry name" value="Nucleotide-diphossugar_trans"/>
</dbReference>
<reference evidence="6" key="1">
    <citation type="journal article" date="2014" name="Int. J. Syst. Evol. Microbiol.">
        <title>Complete genome of a new Firmicutes species belonging to the dominant human colonic microbiota ('Ruminococcus bicirculans') reveals two chromosomes and a selective capacity to utilize plant glucans.</title>
        <authorList>
            <consortium name="NISC Comparative Sequencing Program"/>
            <person name="Wegmann U."/>
            <person name="Louis P."/>
            <person name="Goesmann A."/>
            <person name="Henrissat B."/>
            <person name="Duncan S.H."/>
            <person name="Flint H.J."/>
        </authorList>
    </citation>
    <scope>NUCLEOTIDE SEQUENCE</scope>
    <source>
        <strain evidence="6">NBRC 103855</strain>
    </source>
</reference>
<dbReference type="RefSeq" id="WP_284392136.1">
    <property type="nucleotide sequence ID" value="NZ_BSNG01000001.1"/>
</dbReference>
<keyword evidence="3 6" id="KW-0808">Transferase</keyword>
<evidence type="ECO:0000313" key="6">
    <source>
        <dbReference type="EMBL" id="GLQ11019.1"/>
    </source>
</evidence>
<evidence type="ECO:0000256" key="2">
    <source>
        <dbReference type="ARBA" id="ARBA00022676"/>
    </source>
</evidence>
<dbReference type="InterPro" id="IPR001173">
    <property type="entry name" value="Glyco_trans_2-like"/>
</dbReference>
<dbReference type="Proteomes" id="UP001161406">
    <property type="component" value="Unassembled WGS sequence"/>
</dbReference>
<keyword evidence="2" id="KW-0328">Glycosyltransferase</keyword>
<dbReference type="PANTHER" id="PTHR43630">
    <property type="entry name" value="POLY-BETA-1,6-N-ACETYL-D-GLUCOSAMINE SYNTHASE"/>
    <property type="match status" value="1"/>
</dbReference>
<reference evidence="6" key="2">
    <citation type="submission" date="2023-01" db="EMBL/GenBank/DDBJ databases">
        <title>Draft genome sequence of Devosia yakushimensis strain NBRC 103855.</title>
        <authorList>
            <person name="Sun Q."/>
            <person name="Mori K."/>
        </authorList>
    </citation>
    <scope>NUCLEOTIDE SEQUENCE</scope>
    <source>
        <strain evidence="6">NBRC 103855</strain>
    </source>
</reference>
<proteinExistence type="inferred from homology"/>
<comment type="similarity">
    <text evidence="1">Belongs to the glycosyltransferase 2 family.</text>
</comment>
<feature type="transmembrane region" description="Helical" evidence="4">
    <location>
        <begin position="559"/>
        <end position="581"/>
    </location>
</feature>
<evidence type="ECO:0000256" key="4">
    <source>
        <dbReference type="SAM" id="Phobius"/>
    </source>
</evidence>
<feature type="transmembrane region" description="Helical" evidence="4">
    <location>
        <begin position="173"/>
        <end position="189"/>
    </location>
</feature>
<evidence type="ECO:0000259" key="5">
    <source>
        <dbReference type="Pfam" id="PF13632"/>
    </source>
</evidence>
<feature type="domain" description="Glycosyltransferase 2-like" evidence="5">
    <location>
        <begin position="322"/>
        <end position="504"/>
    </location>
</feature>
<dbReference type="Gene3D" id="3.90.550.10">
    <property type="entry name" value="Spore Coat Polysaccharide Biosynthesis Protein SpsA, Chain A"/>
    <property type="match status" value="1"/>
</dbReference>
<feature type="transmembrane region" description="Helical" evidence="4">
    <location>
        <begin position="195"/>
        <end position="216"/>
    </location>
</feature>
<dbReference type="SUPFAM" id="SSF53448">
    <property type="entry name" value="Nucleotide-diphospho-sugar transferases"/>
    <property type="match status" value="1"/>
</dbReference>
<keyword evidence="4" id="KW-0472">Membrane</keyword>
<dbReference type="GO" id="GO:0016740">
    <property type="term" value="F:transferase activity"/>
    <property type="evidence" value="ECO:0007669"/>
    <property type="project" value="UniProtKB-KW"/>
</dbReference>
<dbReference type="Pfam" id="PF13632">
    <property type="entry name" value="Glyco_trans_2_3"/>
    <property type="match status" value="1"/>
</dbReference>
<organism evidence="6 7">
    <name type="scientific">Devosia yakushimensis</name>
    <dbReference type="NCBI Taxonomy" id="470028"/>
    <lineage>
        <taxon>Bacteria</taxon>
        <taxon>Pseudomonadati</taxon>
        <taxon>Pseudomonadota</taxon>
        <taxon>Alphaproteobacteria</taxon>
        <taxon>Hyphomicrobiales</taxon>
        <taxon>Devosiaceae</taxon>
        <taxon>Devosia</taxon>
    </lineage>
</organism>
<evidence type="ECO:0000256" key="3">
    <source>
        <dbReference type="ARBA" id="ARBA00022679"/>
    </source>
</evidence>
<accession>A0ABQ5UIP0</accession>
<dbReference type="PANTHER" id="PTHR43630:SF1">
    <property type="entry name" value="POLY-BETA-1,6-N-ACETYL-D-GLUCOSAMINE SYNTHASE"/>
    <property type="match status" value="1"/>
</dbReference>
<evidence type="ECO:0000313" key="7">
    <source>
        <dbReference type="Proteomes" id="UP001161406"/>
    </source>
</evidence>
<comment type="caution">
    <text evidence="6">The sequence shown here is derived from an EMBL/GenBank/DDBJ whole genome shotgun (WGS) entry which is preliminary data.</text>
</comment>
<keyword evidence="4" id="KW-0812">Transmembrane</keyword>
<keyword evidence="7" id="KW-1185">Reference proteome</keyword>
<protein>
    <submittedName>
        <fullName evidence="6">Glycosyl transferase</fullName>
    </submittedName>
</protein>
<gene>
    <name evidence="6" type="ORF">GCM10007913_29510</name>
</gene>
<name>A0ABQ5UIP0_9HYPH</name>
<evidence type="ECO:0000256" key="1">
    <source>
        <dbReference type="ARBA" id="ARBA00006739"/>
    </source>
</evidence>
<sequence length="611" mass="67373">MSPAQSLIRAILAETCPDDATALAVLGAAIEREVDPLRYCVASLGVNEALAMERAARWAGFAFYDGMPSHLKGQTTPTRLEALGEVKMFRAVLYDREIAFSAPDFFGLLRLQARGTENPDLARRLCLVPDSALRDYLARAAAPALVDGARQTLAKHWPYAAAQLELTVPARNGFVAFVLILLCLVLLAPHSDQAWLLPLWAIFLLGPAIIRVAALITPNPRRPSSAEQPDDAELPVYSVLVPLRDEAHMVPQLFEALGALRYPPEKLDIKFVVEDCSATTLEAVRQRLGDPRFSLLAVPDALPRTKPKALDFALPLCRGEFVVVYDAEDTPEPDQLWMIARRFRDAPQTQCIQAQLVIDNGRENWLAGMFAAEYAGLFTVLLPALARWDLVMPLGGTSNHFRLATLRAMGGWDAFNVTEDADLGVRLARRGHRVEVMALATLEEAPVTLGAWLGQRTRWMKGWMQTLIVHNRRPRQLLADLGWRRLIVFETLVLGMILAPLLHSGLVLLLLARLAVGEPLMDSDGLWSQACLLAVALGLGSAVLLNIAGTLRQGQLPLLALQLTLPAYWLLSAWAAVRALFELTGQPFKWAKTPHRSVQRRPATRERSAAD</sequence>
<dbReference type="EMBL" id="BSNG01000001">
    <property type="protein sequence ID" value="GLQ11019.1"/>
    <property type="molecule type" value="Genomic_DNA"/>
</dbReference>
<feature type="transmembrane region" description="Helical" evidence="4">
    <location>
        <begin position="492"/>
        <end position="514"/>
    </location>
</feature>
<keyword evidence="4" id="KW-1133">Transmembrane helix</keyword>
<feature type="transmembrane region" description="Helical" evidence="4">
    <location>
        <begin position="526"/>
        <end position="547"/>
    </location>
</feature>